<gene>
    <name evidence="9" type="ORF">D1627_08605</name>
</gene>
<evidence type="ECO:0000256" key="2">
    <source>
        <dbReference type="ARBA" id="ARBA00012438"/>
    </source>
</evidence>
<dbReference type="Gene3D" id="3.30.450.20">
    <property type="entry name" value="PAS domain"/>
    <property type="match status" value="5"/>
</dbReference>
<dbReference type="Gene3D" id="1.10.287.130">
    <property type="match status" value="1"/>
</dbReference>
<accession>A0A399SD91</accession>
<protein>
    <recommendedName>
        <fullName evidence="2">histidine kinase</fullName>
        <ecNumber evidence="2">2.7.13.3</ecNumber>
    </recommendedName>
</protein>
<feature type="domain" description="PAC" evidence="8">
    <location>
        <begin position="223"/>
        <end position="277"/>
    </location>
</feature>
<dbReference type="InterPro" id="IPR005467">
    <property type="entry name" value="His_kinase_dom"/>
</dbReference>
<proteinExistence type="predicted"/>
<dbReference type="PANTHER" id="PTHR43304">
    <property type="entry name" value="PHYTOCHROME-LIKE PROTEIN CPH1"/>
    <property type="match status" value="1"/>
</dbReference>
<dbReference type="InterPro" id="IPR036890">
    <property type="entry name" value="HATPase_C_sf"/>
</dbReference>
<sequence>MIQNLTIDFQAVFNNMPGSLLLLQANAPYFTVLGSSYDFLQVLGTTKQSIEGKSVFEIYFGNTHSLTNQSHSTLNSSLENALAQKKQDKSPPFRHDITEANGEAKSYYWSATNKPVVDAEGNVLFIIHAISDETEQVIARKKTEELQDQKFRNVVEQASDAIAIFKGEDLIIETVNPAILDLWQHGEEILNQPFEDIMPEMKRQGFIDKLKNVLHTGEPIFGYEVPAVFKRKNGNRDTVYFNFSYQPYREADGTITGVIVVASNVSEQVKSKQKVIESESRFLNMIKQAPVAILLTRGHDMVIENVNALMLRIMQKDNADEAIGKKLTEVLPEVEGQAVLKKIQNVLDTAKPFSGSEMAVNLMKNGHLTEHYFNLSYTPIIEDGIATGVLHVAHDVTEQIQARKRVEESEARFRNLVREASVGIIVLNGDQMQVNIVNDAYAQLIDRSVEELDGKPLFDIIPEAEPVFRPIIESVKQSGEPLYLYDQPYFVYINGKRKDGFLNLVYQPYRELDGTITGVIVLCHNVTEQVIALKNLEESARDLQIMANAMPQLVWIARPDGKVVYYNERIAEFDGTEKQPDGTWTWKNLLLPTDAELTVEAWAESVREKQVYDIEHRLKMKDGTYRWHLSRAFPQLDSEGNVIRWFGTATDVHQRKESEEMLAQKNLQLVRINNDLDNFIYTASHDLKAPISNIEGLLGLLNFDLNEGKTNESETRHIIQMMQGSVERFKKTISSLTDVVKLQQENTSDYTPINLYCVLEDVTYDLSQAIQEHNVQLELNLEQNTEVSFTEKNLRSVIYNLLSNAIKYRSPERKPHIKISSKQTGEFSILTIEDNGLGIDPKRTADIFTMFKRFHDHVEGTGIGLYMVKKMIENAGGRIEVESEVEKGSSFKVYFKK</sequence>
<dbReference type="SMART" id="SM00388">
    <property type="entry name" value="HisKA"/>
    <property type="match status" value="1"/>
</dbReference>
<dbReference type="InterPro" id="IPR035965">
    <property type="entry name" value="PAS-like_dom_sf"/>
</dbReference>
<evidence type="ECO:0000256" key="3">
    <source>
        <dbReference type="ARBA" id="ARBA00022553"/>
    </source>
</evidence>
<dbReference type="PRINTS" id="PR00344">
    <property type="entry name" value="BCTRLSENSOR"/>
</dbReference>
<comment type="caution">
    <text evidence="9">The sequence shown here is derived from an EMBL/GenBank/DDBJ whole genome shotgun (WGS) entry which is preliminary data.</text>
</comment>
<feature type="domain" description="PAS" evidence="7">
    <location>
        <begin position="409"/>
        <end position="479"/>
    </location>
</feature>
<dbReference type="Pfam" id="PF00512">
    <property type="entry name" value="HisKA"/>
    <property type="match status" value="1"/>
</dbReference>
<dbReference type="CDD" id="cd00082">
    <property type="entry name" value="HisKA"/>
    <property type="match status" value="1"/>
</dbReference>
<reference evidence="10" key="1">
    <citation type="submission" date="2018-08" db="EMBL/GenBank/DDBJ databases">
        <title>Mucilaginibacter sp. MYSH2.</title>
        <authorList>
            <person name="Seo T."/>
        </authorList>
    </citation>
    <scope>NUCLEOTIDE SEQUENCE [LARGE SCALE GENOMIC DNA]</scope>
    <source>
        <strain evidence="10">KIRAN</strain>
    </source>
</reference>
<dbReference type="EMBL" id="QWGE01000002">
    <property type="protein sequence ID" value="RIJ42046.1"/>
    <property type="molecule type" value="Genomic_DNA"/>
</dbReference>
<evidence type="ECO:0000259" key="8">
    <source>
        <dbReference type="PROSITE" id="PS50113"/>
    </source>
</evidence>
<dbReference type="Pfam" id="PF08447">
    <property type="entry name" value="PAS_3"/>
    <property type="match status" value="1"/>
</dbReference>
<feature type="domain" description="Histidine kinase" evidence="6">
    <location>
        <begin position="682"/>
        <end position="897"/>
    </location>
</feature>
<dbReference type="Pfam" id="PF13426">
    <property type="entry name" value="PAS_9"/>
    <property type="match status" value="1"/>
</dbReference>
<name>A0A399SD91_9BACT</name>
<dbReference type="CDD" id="cd00130">
    <property type="entry name" value="PAS"/>
    <property type="match status" value="2"/>
</dbReference>
<keyword evidence="4" id="KW-0808">Transferase</keyword>
<keyword evidence="10" id="KW-1185">Reference proteome</keyword>
<dbReference type="InterPro" id="IPR001610">
    <property type="entry name" value="PAC"/>
</dbReference>
<dbReference type="InterPro" id="IPR004358">
    <property type="entry name" value="Sig_transdc_His_kin-like_C"/>
</dbReference>
<dbReference type="PROSITE" id="PS50113">
    <property type="entry name" value="PAC"/>
    <property type="match status" value="2"/>
</dbReference>
<dbReference type="EC" id="2.7.13.3" evidence="2"/>
<dbReference type="FunFam" id="3.30.565.10:FF:000006">
    <property type="entry name" value="Sensor histidine kinase WalK"/>
    <property type="match status" value="1"/>
</dbReference>
<dbReference type="SMART" id="SM00086">
    <property type="entry name" value="PAC"/>
    <property type="match status" value="4"/>
</dbReference>
<evidence type="ECO:0000259" key="6">
    <source>
        <dbReference type="PROSITE" id="PS50109"/>
    </source>
</evidence>
<dbReference type="InterPro" id="IPR013655">
    <property type="entry name" value="PAS_fold_3"/>
</dbReference>
<dbReference type="InterPro" id="IPR003661">
    <property type="entry name" value="HisK_dim/P_dom"/>
</dbReference>
<dbReference type="InterPro" id="IPR000700">
    <property type="entry name" value="PAS-assoc_C"/>
</dbReference>
<feature type="domain" description="PAC" evidence="8">
    <location>
        <begin position="612"/>
        <end position="664"/>
    </location>
</feature>
<dbReference type="SUPFAM" id="SSF55785">
    <property type="entry name" value="PYP-like sensor domain (PAS domain)"/>
    <property type="match status" value="4"/>
</dbReference>
<evidence type="ECO:0000313" key="10">
    <source>
        <dbReference type="Proteomes" id="UP000266005"/>
    </source>
</evidence>
<keyword evidence="3" id="KW-0597">Phosphoprotein</keyword>
<dbReference type="Pfam" id="PF08448">
    <property type="entry name" value="PAS_4"/>
    <property type="match status" value="3"/>
</dbReference>
<dbReference type="InterPro" id="IPR003594">
    <property type="entry name" value="HATPase_dom"/>
</dbReference>
<dbReference type="SUPFAM" id="SSF47384">
    <property type="entry name" value="Homodimeric domain of signal transducing histidine kinase"/>
    <property type="match status" value="1"/>
</dbReference>
<dbReference type="Pfam" id="PF02518">
    <property type="entry name" value="HATPase_c"/>
    <property type="match status" value="1"/>
</dbReference>
<dbReference type="GO" id="GO:0000155">
    <property type="term" value="F:phosphorelay sensor kinase activity"/>
    <property type="evidence" value="ECO:0007669"/>
    <property type="project" value="InterPro"/>
</dbReference>
<dbReference type="InterPro" id="IPR013656">
    <property type="entry name" value="PAS_4"/>
</dbReference>
<dbReference type="NCBIfam" id="TIGR00229">
    <property type="entry name" value="sensory_box"/>
    <property type="match status" value="4"/>
</dbReference>
<evidence type="ECO:0000313" key="9">
    <source>
        <dbReference type="EMBL" id="RIJ42046.1"/>
    </source>
</evidence>
<evidence type="ECO:0000256" key="1">
    <source>
        <dbReference type="ARBA" id="ARBA00000085"/>
    </source>
</evidence>
<evidence type="ECO:0000259" key="7">
    <source>
        <dbReference type="PROSITE" id="PS50112"/>
    </source>
</evidence>
<dbReference type="AlphaFoldDB" id="A0A399SD91"/>
<organism evidence="9 10">
    <name type="scientific">Pontibacter oryzae</name>
    <dbReference type="NCBI Taxonomy" id="2304593"/>
    <lineage>
        <taxon>Bacteria</taxon>
        <taxon>Pseudomonadati</taxon>
        <taxon>Bacteroidota</taxon>
        <taxon>Cytophagia</taxon>
        <taxon>Cytophagales</taxon>
        <taxon>Hymenobacteraceae</taxon>
        <taxon>Pontibacter</taxon>
    </lineage>
</organism>
<dbReference type="PROSITE" id="PS50112">
    <property type="entry name" value="PAS"/>
    <property type="match status" value="1"/>
</dbReference>
<dbReference type="Gene3D" id="3.30.565.10">
    <property type="entry name" value="Histidine kinase-like ATPase, C-terminal domain"/>
    <property type="match status" value="1"/>
</dbReference>
<dbReference type="InterPro" id="IPR000014">
    <property type="entry name" value="PAS"/>
</dbReference>
<dbReference type="InterPro" id="IPR052162">
    <property type="entry name" value="Sensor_kinase/Photoreceptor"/>
</dbReference>
<evidence type="ECO:0000256" key="4">
    <source>
        <dbReference type="ARBA" id="ARBA00022679"/>
    </source>
</evidence>
<dbReference type="SMART" id="SM00387">
    <property type="entry name" value="HATPase_c"/>
    <property type="match status" value="1"/>
</dbReference>
<comment type="catalytic activity">
    <reaction evidence="1">
        <text>ATP + protein L-histidine = ADP + protein N-phospho-L-histidine.</text>
        <dbReference type="EC" id="2.7.13.3"/>
    </reaction>
</comment>
<dbReference type="SMART" id="SM00091">
    <property type="entry name" value="PAS"/>
    <property type="match status" value="5"/>
</dbReference>
<dbReference type="PROSITE" id="PS50109">
    <property type="entry name" value="HIS_KIN"/>
    <property type="match status" value="1"/>
</dbReference>
<evidence type="ECO:0000256" key="5">
    <source>
        <dbReference type="ARBA" id="ARBA00022777"/>
    </source>
</evidence>
<keyword evidence="5" id="KW-0418">Kinase</keyword>
<dbReference type="FunFam" id="3.30.450.20:FF:000099">
    <property type="entry name" value="Sensory box sensor histidine kinase"/>
    <property type="match status" value="1"/>
</dbReference>
<dbReference type="Proteomes" id="UP000266005">
    <property type="component" value="Unassembled WGS sequence"/>
</dbReference>
<dbReference type="InterPro" id="IPR036097">
    <property type="entry name" value="HisK_dim/P_sf"/>
</dbReference>
<dbReference type="PANTHER" id="PTHR43304:SF1">
    <property type="entry name" value="PAC DOMAIN-CONTAINING PROTEIN"/>
    <property type="match status" value="1"/>
</dbReference>
<dbReference type="SUPFAM" id="SSF55874">
    <property type="entry name" value="ATPase domain of HSP90 chaperone/DNA topoisomerase II/histidine kinase"/>
    <property type="match status" value="1"/>
</dbReference>